<gene>
    <name evidence="2" type="ORF">COX64_04250</name>
</gene>
<dbReference type="PANTHER" id="PTHR39209:SF2">
    <property type="entry name" value="CYTOPLASMIC PROTEIN"/>
    <property type="match status" value="1"/>
</dbReference>
<accession>A0A2M7W0X0</accession>
<sequence>MTFSVSEELFSKYPEVRIGCMLVSGIDNSQNANETLLKKLAEQTATITKEYSLETITQVPFVARWREIYRSFGAKPSDYRSSIENLIRMALKGRVLEHINTLVDIYNYISLKYKLPVGGEDTDKMIGALQLTIATGNEPEVQLLGDQKAEKPFIGEVLYRDDEGVICRCWNWREGQRTMLTKDTKNAILVIEANCAEEYPVLEEALNGLASMVQHFVGGKIQRAILTKESSVANF</sequence>
<name>A0A2M7W0X0_9BACT</name>
<dbReference type="SMART" id="SM00873">
    <property type="entry name" value="B3_4"/>
    <property type="match status" value="1"/>
</dbReference>
<evidence type="ECO:0000313" key="3">
    <source>
        <dbReference type="Proteomes" id="UP000228952"/>
    </source>
</evidence>
<organism evidence="2 3">
    <name type="scientific">Candidatus Dojkabacteria bacterium CG_4_10_14_0_2_um_filter_Dojkabacteria_WS6_41_15</name>
    <dbReference type="NCBI Taxonomy" id="2014249"/>
    <lineage>
        <taxon>Bacteria</taxon>
        <taxon>Candidatus Dojkabacteria</taxon>
    </lineage>
</organism>
<dbReference type="EMBL" id="PFQB01000107">
    <property type="protein sequence ID" value="PJA12611.1"/>
    <property type="molecule type" value="Genomic_DNA"/>
</dbReference>
<dbReference type="Proteomes" id="UP000228952">
    <property type="component" value="Unassembled WGS sequence"/>
</dbReference>
<dbReference type="GO" id="GO:0004826">
    <property type="term" value="F:phenylalanine-tRNA ligase activity"/>
    <property type="evidence" value="ECO:0007669"/>
    <property type="project" value="InterPro"/>
</dbReference>
<protein>
    <recommendedName>
        <fullName evidence="1">B3/B4 tRNA-binding domain-containing protein</fullName>
    </recommendedName>
</protein>
<dbReference type="Gene3D" id="3.50.40.10">
    <property type="entry name" value="Phenylalanyl-trna Synthetase, Chain B, domain 3"/>
    <property type="match status" value="1"/>
</dbReference>
<dbReference type="PANTHER" id="PTHR39209">
    <property type="match status" value="1"/>
</dbReference>
<dbReference type="InterPro" id="IPR005146">
    <property type="entry name" value="B3/B4_tRNA-bd"/>
</dbReference>
<dbReference type="InterPro" id="IPR020825">
    <property type="entry name" value="Phe-tRNA_synthase-like_B3/B4"/>
</dbReference>
<reference evidence="3" key="1">
    <citation type="submission" date="2017-09" db="EMBL/GenBank/DDBJ databases">
        <title>Depth-based differentiation of microbial function through sediment-hosted aquifers and enrichment of novel symbionts in the deep terrestrial subsurface.</title>
        <authorList>
            <person name="Probst A.J."/>
            <person name="Ladd B."/>
            <person name="Jarett J.K."/>
            <person name="Geller-Mcgrath D.E."/>
            <person name="Sieber C.M.K."/>
            <person name="Emerson J.B."/>
            <person name="Anantharaman K."/>
            <person name="Thomas B.C."/>
            <person name="Malmstrom R."/>
            <person name="Stieglmeier M."/>
            <person name="Klingl A."/>
            <person name="Woyke T."/>
            <person name="Ryan C.M."/>
            <person name="Banfield J.F."/>
        </authorList>
    </citation>
    <scope>NUCLEOTIDE SEQUENCE [LARGE SCALE GENOMIC DNA]</scope>
</reference>
<proteinExistence type="predicted"/>
<dbReference type="Pfam" id="PF03483">
    <property type="entry name" value="B3_4"/>
    <property type="match status" value="1"/>
</dbReference>
<dbReference type="GO" id="GO:0003723">
    <property type="term" value="F:RNA binding"/>
    <property type="evidence" value="ECO:0007669"/>
    <property type="project" value="InterPro"/>
</dbReference>
<comment type="caution">
    <text evidence="2">The sequence shown here is derived from an EMBL/GenBank/DDBJ whole genome shotgun (WGS) entry which is preliminary data.</text>
</comment>
<feature type="domain" description="B3/B4 tRNA-binding" evidence="1">
    <location>
        <begin position="63"/>
        <end position="218"/>
    </location>
</feature>
<evidence type="ECO:0000313" key="2">
    <source>
        <dbReference type="EMBL" id="PJA12611.1"/>
    </source>
</evidence>
<evidence type="ECO:0000259" key="1">
    <source>
        <dbReference type="SMART" id="SM00873"/>
    </source>
</evidence>
<dbReference type="AlphaFoldDB" id="A0A2M7W0X0"/>
<dbReference type="SUPFAM" id="SSF56037">
    <property type="entry name" value="PheT/TilS domain"/>
    <property type="match status" value="1"/>
</dbReference>